<keyword evidence="1" id="KW-0812">Transmembrane</keyword>
<accession>A0ABW5CCJ1</accession>
<evidence type="ECO:0000313" key="2">
    <source>
        <dbReference type="EMBL" id="MFD2234616.1"/>
    </source>
</evidence>
<keyword evidence="1" id="KW-0472">Membrane</keyword>
<feature type="transmembrane region" description="Helical" evidence="1">
    <location>
        <begin position="67"/>
        <end position="87"/>
    </location>
</feature>
<gene>
    <name evidence="2" type="ORF">ACFSNB_12435</name>
</gene>
<dbReference type="EMBL" id="JBHUIY010000024">
    <property type="protein sequence ID" value="MFD2234616.1"/>
    <property type="molecule type" value="Genomic_DNA"/>
</dbReference>
<organism evidence="2 3">
    <name type="scientific">Phaeospirillum tilakii</name>
    <dbReference type="NCBI Taxonomy" id="741673"/>
    <lineage>
        <taxon>Bacteria</taxon>
        <taxon>Pseudomonadati</taxon>
        <taxon>Pseudomonadota</taxon>
        <taxon>Alphaproteobacteria</taxon>
        <taxon>Rhodospirillales</taxon>
        <taxon>Rhodospirillaceae</taxon>
        <taxon>Phaeospirillum</taxon>
    </lineage>
</organism>
<dbReference type="RefSeq" id="WP_377317007.1">
    <property type="nucleotide sequence ID" value="NZ_JBHUIY010000024.1"/>
</dbReference>
<dbReference type="Proteomes" id="UP001597296">
    <property type="component" value="Unassembled WGS sequence"/>
</dbReference>
<proteinExistence type="predicted"/>
<keyword evidence="3" id="KW-1185">Reference proteome</keyword>
<reference evidence="3" key="1">
    <citation type="journal article" date="2019" name="Int. J. Syst. Evol. Microbiol.">
        <title>The Global Catalogue of Microorganisms (GCM) 10K type strain sequencing project: providing services to taxonomists for standard genome sequencing and annotation.</title>
        <authorList>
            <consortium name="The Broad Institute Genomics Platform"/>
            <consortium name="The Broad Institute Genome Sequencing Center for Infectious Disease"/>
            <person name="Wu L."/>
            <person name="Ma J."/>
        </authorList>
    </citation>
    <scope>NUCLEOTIDE SEQUENCE [LARGE SCALE GENOMIC DNA]</scope>
    <source>
        <strain evidence="3">KCTC 15012</strain>
    </source>
</reference>
<keyword evidence="1" id="KW-1133">Transmembrane helix</keyword>
<comment type="caution">
    <text evidence="2">The sequence shown here is derived from an EMBL/GenBank/DDBJ whole genome shotgun (WGS) entry which is preliminary data.</text>
</comment>
<protein>
    <submittedName>
        <fullName evidence="2">Uncharacterized protein</fullName>
    </submittedName>
</protein>
<name>A0ABW5CCJ1_9PROT</name>
<evidence type="ECO:0000256" key="1">
    <source>
        <dbReference type="SAM" id="Phobius"/>
    </source>
</evidence>
<evidence type="ECO:0000313" key="3">
    <source>
        <dbReference type="Proteomes" id="UP001597296"/>
    </source>
</evidence>
<feature type="transmembrane region" description="Helical" evidence="1">
    <location>
        <begin position="30"/>
        <end position="55"/>
    </location>
</feature>
<sequence>MLSLLIALAASVIFFRAARARRKSGWRWALAGAAAALGPGTLAALLFSQAIVPFLPADGALMAHYALFDLGYRICTVVIELVLVFWLHRRHLSGPAVPVRAGRRR</sequence>